<accession>A0A1J0MCA9</accession>
<gene>
    <name evidence="2" type="ORF">SEA_PAPAYASALAD_48</name>
</gene>
<dbReference type="EMBL" id="KY092481">
    <property type="protein sequence ID" value="APD18627.1"/>
    <property type="molecule type" value="Genomic_DNA"/>
</dbReference>
<reference evidence="2 3" key="1">
    <citation type="submission" date="2016-11" db="EMBL/GenBank/DDBJ databases">
        <authorList>
            <person name="Sivoravong A.B."/>
            <person name="Van De Walle M.R."/>
            <person name="Watson A.I."/>
            <person name="Nayek S."/>
            <person name="Bhuiyan S."/>
            <person name="Bonilla J.A."/>
            <person name="Hughes L.E."/>
            <person name="Garlena R.A."/>
            <person name="Russell D.A."/>
            <person name="Pope W.H."/>
            <person name="Jacobs-Sera D."/>
            <person name="Hendrix R.W."/>
            <person name="Hatfull G.F."/>
        </authorList>
    </citation>
    <scope>NUCLEOTIDE SEQUENCE [LARGE SCALE GENOMIC DNA]</scope>
</reference>
<feature type="coiled-coil region" evidence="1">
    <location>
        <begin position="67"/>
        <end position="108"/>
    </location>
</feature>
<dbReference type="Proteomes" id="UP000221186">
    <property type="component" value="Segment"/>
</dbReference>
<proteinExistence type="predicted"/>
<organism evidence="2 3">
    <name type="scientific">Streptomyces phage PapayaSalad</name>
    <dbReference type="NCBI Taxonomy" id="1920310"/>
    <lineage>
        <taxon>Viruses</taxon>
        <taxon>Duplodnaviria</taxon>
        <taxon>Heunggongvirae</taxon>
        <taxon>Uroviricota</taxon>
        <taxon>Caudoviricetes</taxon>
        <taxon>Austintatiousvirus</taxon>
        <taxon>Austintatiousvirus papayasalad</taxon>
    </lineage>
</organism>
<keyword evidence="3" id="KW-1185">Reference proteome</keyword>
<protein>
    <submittedName>
        <fullName evidence="2">Uncharacterized protein</fullName>
    </submittedName>
</protein>
<evidence type="ECO:0000313" key="2">
    <source>
        <dbReference type="EMBL" id="APD18627.1"/>
    </source>
</evidence>
<name>A0A1J0MCA9_9CAUD</name>
<evidence type="ECO:0000256" key="1">
    <source>
        <dbReference type="SAM" id="Coils"/>
    </source>
</evidence>
<evidence type="ECO:0000313" key="3">
    <source>
        <dbReference type="Proteomes" id="UP000221186"/>
    </source>
</evidence>
<sequence>MTRRRTMAVRKKHAETRLARRIKFEILLDRADRLSPTEADALREYALAEAATADQLRSTARGQDRTLQKMRDRLAAADAAIVEAEQDRARVEEQLAEARHRIDLLHAVDAGRADGAQRITDERDRAEAFLARLHRAETYGDVLAILGEHRGLTPVAARAAAAFAAAADSQAAVLAERDREHAVALATEKQRTERAEALLDRVRAARTWGDLWAHLGMRYGYTAEQAGREARDRRTAAERAADARAEEAAAALSREAGELLDVRQQLTSARKHAGALTVSLARTAKHARKNEQRLADARRRLAAECVTCGCPREQHASRLYANARARLDELLDAAGRAANQLGTAHPADIADRLYAAIEQARKDPS</sequence>
<keyword evidence="1" id="KW-0175">Coiled coil</keyword>